<dbReference type="EMBL" id="JAQMRD010000008">
    <property type="protein sequence ID" value="MDB9222972.1"/>
    <property type="molecule type" value="Genomic_DNA"/>
</dbReference>
<dbReference type="EMBL" id="JAKNDN010000035">
    <property type="protein sequence ID" value="MCG4961416.1"/>
    <property type="molecule type" value="Genomic_DNA"/>
</dbReference>
<reference evidence="2" key="2">
    <citation type="submission" date="2022-01" db="EMBL/GenBank/DDBJ databases">
        <title>Collection of gut derived symbiotic bacterial strains cultured from healthy donors.</title>
        <authorList>
            <person name="Lin H."/>
            <person name="Kohout C."/>
            <person name="Waligurski E."/>
            <person name="Pamer E.G."/>
        </authorList>
    </citation>
    <scope>NUCLEOTIDE SEQUENCE</scope>
    <source>
        <strain evidence="2">DFI.1.149</strain>
    </source>
</reference>
<gene>
    <name evidence="4" type="ORF">DWW57_02380</name>
    <name evidence="5" type="ORF">DXA53_16180</name>
    <name evidence="2" type="ORF">L0P03_16410</name>
    <name evidence="3" type="ORF">PN645_08130</name>
</gene>
<dbReference type="Proteomes" id="UP001199750">
    <property type="component" value="Unassembled WGS sequence"/>
</dbReference>
<dbReference type="GO" id="GO:0015661">
    <property type="term" value="F:L-lysine efflux transmembrane transporter activity"/>
    <property type="evidence" value="ECO:0007669"/>
    <property type="project" value="InterPro"/>
</dbReference>
<name>A0A1Y3YSV6_9BACT</name>
<reference evidence="6 7" key="1">
    <citation type="submission" date="2018-08" db="EMBL/GenBank/DDBJ databases">
        <title>A genome reference for cultivated species of the human gut microbiota.</title>
        <authorList>
            <person name="Zou Y."/>
            <person name="Xue W."/>
            <person name="Luo G."/>
        </authorList>
    </citation>
    <scope>NUCLEOTIDE SEQUENCE [LARGE SCALE GENOMIC DNA]</scope>
    <source>
        <strain evidence="4 6">AF16-14</strain>
        <strain evidence="5 7">OF03-11</strain>
    </source>
</reference>
<comment type="caution">
    <text evidence="4">The sequence shown here is derived from an EMBL/GenBank/DDBJ whole genome shotgun (WGS) entry which is preliminary data.</text>
</comment>
<dbReference type="InterPro" id="IPR005642">
    <property type="entry name" value="LysO"/>
</dbReference>
<keyword evidence="1" id="KW-1133">Transmembrane helix</keyword>
<proteinExistence type="predicted"/>
<evidence type="ECO:0000313" key="7">
    <source>
        <dbReference type="Proteomes" id="UP000284434"/>
    </source>
</evidence>
<sequence length="94" mass="10581">MLKIVGIMLLGVFTGYLLKNYQLRWVQKWIMLAIWLLLFLLGIAVGTNGEIMNNLDTIGLKGLILALGGVSGSVILAWVVYRFFFMRRDESSVS</sequence>
<evidence type="ECO:0000313" key="4">
    <source>
        <dbReference type="EMBL" id="RGU58577.1"/>
    </source>
</evidence>
<dbReference type="RefSeq" id="WP_022160537.1">
    <property type="nucleotide sequence ID" value="NZ_BAABYK010000001.1"/>
</dbReference>
<keyword evidence="1" id="KW-0812">Transmembrane</keyword>
<dbReference type="EMBL" id="QRYC01000002">
    <property type="protein sequence ID" value="RGU58577.1"/>
    <property type="molecule type" value="Genomic_DNA"/>
</dbReference>
<dbReference type="EMBL" id="QSCO01000026">
    <property type="protein sequence ID" value="RGY04256.1"/>
    <property type="molecule type" value="Genomic_DNA"/>
</dbReference>
<evidence type="ECO:0000313" key="6">
    <source>
        <dbReference type="Proteomes" id="UP000284243"/>
    </source>
</evidence>
<dbReference type="Proteomes" id="UP000284434">
    <property type="component" value="Unassembled WGS sequence"/>
</dbReference>
<dbReference type="Proteomes" id="UP000284243">
    <property type="component" value="Unassembled WGS sequence"/>
</dbReference>
<evidence type="ECO:0000256" key="1">
    <source>
        <dbReference type="SAM" id="Phobius"/>
    </source>
</evidence>
<feature type="transmembrane region" description="Helical" evidence="1">
    <location>
        <begin position="29"/>
        <end position="46"/>
    </location>
</feature>
<keyword evidence="1" id="KW-0472">Membrane</keyword>
<dbReference type="AlphaFoldDB" id="A0A1Y3YSV6"/>
<evidence type="ECO:0000313" key="3">
    <source>
        <dbReference type="EMBL" id="MDB9222972.1"/>
    </source>
</evidence>
<dbReference type="Pfam" id="PF03956">
    <property type="entry name" value="Lys_export"/>
    <property type="match status" value="1"/>
</dbReference>
<organism evidence="4 6">
    <name type="scientific">Odoribacter splanchnicus</name>
    <dbReference type="NCBI Taxonomy" id="28118"/>
    <lineage>
        <taxon>Bacteria</taxon>
        <taxon>Pseudomonadati</taxon>
        <taxon>Bacteroidota</taxon>
        <taxon>Bacteroidia</taxon>
        <taxon>Bacteroidales</taxon>
        <taxon>Odoribacteraceae</taxon>
        <taxon>Odoribacter</taxon>
    </lineage>
</organism>
<feature type="transmembrane region" description="Helical" evidence="1">
    <location>
        <begin position="58"/>
        <end position="81"/>
    </location>
</feature>
<accession>A0A1Y3YSV6</accession>
<reference evidence="3" key="3">
    <citation type="submission" date="2023-01" db="EMBL/GenBank/DDBJ databases">
        <title>Human gut microbiome strain richness.</title>
        <authorList>
            <person name="Chen-Liaw A."/>
        </authorList>
    </citation>
    <scope>NUCLEOTIDE SEQUENCE</scope>
    <source>
        <strain evidence="3">RTP21484st1_B7_RTP21484_190118</strain>
    </source>
</reference>
<protein>
    <submittedName>
        <fullName evidence="4">DUF340 domain-containing protein</fullName>
    </submittedName>
    <submittedName>
        <fullName evidence="3">LysO family transporter</fullName>
    </submittedName>
    <submittedName>
        <fullName evidence="2">Lysine exporter LysO family protein</fullName>
    </submittedName>
</protein>
<dbReference type="Proteomes" id="UP001212263">
    <property type="component" value="Unassembled WGS sequence"/>
</dbReference>
<evidence type="ECO:0000313" key="5">
    <source>
        <dbReference type="EMBL" id="RGY04256.1"/>
    </source>
</evidence>
<evidence type="ECO:0000313" key="2">
    <source>
        <dbReference type="EMBL" id="MCG4961416.1"/>
    </source>
</evidence>